<dbReference type="InterPro" id="IPR006657">
    <property type="entry name" value="MoPterin_dinucl-bd_dom"/>
</dbReference>
<dbReference type="AlphaFoldDB" id="A0A0D6EMT3"/>
<dbReference type="InterPro" id="IPR006656">
    <property type="entry name" value="Mopterin_OxRdtase"/>
</dbReference>
<dbReference type="EMBL" id="CENE01000013">
    <property type="protein sequence ID" value="CEQ41357.1"/>
    <property type="molecule type" value="Genomic_DNA"/>
</dbReference>
<feature type="domain" description="Molybdopterin dinucleotide-binding" evidence="5">
    <location>
        <begin position="603"/>
        <end position="714"/>
    </location>
</feature>
<accession>A0A0D6EMT3</accession>
<dbReference type="Pfam" id="PF00384">
    <property type="entry name" value="Molybdopterin"/>
    <property type="match status" value="1"/>
</dbReference>
<name>A0A0D6EMT3_SPOSA</name>
<reference evidence="7" key="1">
    <citation type="submission" date="2015-02" db="EMBL/GenBank/DDBJ databases">
        <authorList>
            <person name="Gon?alves P."/>
        </authorList>
    </citation>
    <scope>NUCLEOTIDE SEQUENCE [LARGE SCALE GENOMIC DNA]</scope>
</reference>
<dbReference type="SUPFAM" id="SSF50692">
    <property type="entry name" value="ADC-like"/>
    <property type="match status" value="1"/>
</dbReference>
<keyword evidence="3" id="KW-0411">Iron-sulfur</keyword>
<keyword evidence="2" id="KW-0408">Iron</keyword>
<dbReference type="GO" id="GO:0046872">
    <property type="term" value="F:metal ion binding"/>
    <property type="evidence" value="ECO:0007669"/>
    <property type="project" value="UniProtKB-KW"/>
</dbReference>
<dbReference type="SUPFAM" id="SSF53706">
    <property type="entry name" value="Formate dehydrogenase/DMSO reductase, domains 1-3"/>
    <property type="match status" value="1"/>
</dbReference>
<dbReference type="Gene3D" id="3.40.228.10">
    <property type="entry name" value="Dimethylsulfoxide Reductase, domain 2"/>
    <property type="match status" value="1"/>
</dbReference>
<dbReference type="GO" id="GO:0043546">
    <property type="term" value="F:molybdopterin cofactor binding"/>
    <property type="evidence" value="ECO:0007669"/>
    <property type="project" value="InterPro"/>
</dbReference>
<evidence type="ECO:0000313" key="6">
    <source>
        <dbReference type="EMBL" id="CEQ41357.1"/>
    </source>
</evidence>
<organism evidence="6 7">
    <name type="scientific">Sporidiobolus salmonicolor</name>
    <name type="common">Yeast-like fungus</name>
    <name type="synonym">Sporobolomyces salmonicolor</name>
    <dbReference type="NCBI Taxonomy" id="5005"/>
    <lineage>
        <taxon>Eukaryota</taxon>
        <taxon>Fungi</taxon>
        <taxon>Dikarya</taxon>
        <taxon>Basidiomycota</taxon>
        <taxon>Pucciniomycotina</taxon>
        <taxon>Microbotryomycetes</taxon>
        <taxon>Sporidiobolales</taxon>
        <taxon>Sporidiobolaceae</taxon>
        <taxon>Sporobolomyces</taxon>
    </lineage>
</organism>
<feature type="domain" description="Molybdopterin oxidoreductase" evidence="4">
    <location>
        <begin position="1"/>
        <end position="449"/>
    </location>
</feature>
<keyword evidence="7" id="KW-1185">Reference proteome</keyword>
<dbReference type="InterPro" id="IPR050123">
    <property type="entry name" value="Prok_molybdopt-oxidoreductase"/>
</dbReference>
<dbReference type="InterPro" id="IPR009010">
    <property type="entry name" value="Asp_de-COase-like_dom_sf"/>
</dbReference>
<protein>
    <submittedName>
        <fullName evidence="6">SPOSA6832_03050-mRNA-1:cds</fullName>
    </submittedName>
</protein>
<dbReference type="PANTHER" id="PTHR43105">
    <property type="entry name" value="RESPIRATORY NITRATE REDUCTASE"/>
    <property type="match status" value="1"/>
</dbReference>
<dbReference type="GO" id="GO:0016491">
    <property type="term" value="F:oxidoreductase activity"/>
    <property type="evidence" value="ECO:0007669"/>
    <property type="project" value="InterPro"/>
</dbReference>
<evidence type="ECO:0000256" key="3">
    <source>
        <dbReference type="ARBA" id="ARBA00023014"/>
    </source>
</evidence>
<dbReference type="GO" id="GO:0051536">
    <property type="term" value="F:iron-sulfur cluster binding"/>
    <property type="evidence" value="ECO:0007669"/>
    <property type="project" value="UniProtKB-KW"/>
</dbReference>
<dbReference type="CDD" id="cd00508">
    <property type="entry name" value="MopB_CT_Fdh-Nap-like"/>
    <property type="match status" value="1"/>
</dbReference>
<proteinExistence type="predicted"/>
<evidence type="ECO:0000313" key="7">
    <source>
        <dbReference type="Proteomes" id="UP000243876"/>
    </source>
</evidence>
<sequence length="896" mass="98937">MIRSKETGQLEPASWDDALNLIVKKSKELIKHYTPHSIAFYTSGQLFLEEYHTLAMIGKAGLGTLHMDGNTRLCTATAASAMRESFGCDGQPGSYTDIDFADCIFLVGHNMAATQTVLWSRILDRLSGPSPPLIISMDPRQTSVGHAAEDSGGIHLPLRAGTNLAMLNGLLHIILGNDEYHDKEYIAKHTIGIDELRATVESYTPERVSEITGVSVELIMRAGEALGKSKRLLSTALQGVYQSSQATASACAINNINLVKGSIGKPGGGVFQMNGQPTAQNNRECGCNGEYPGFRNPSNPDHMQDLADHWNIDVNTIPNWGQPTHIMSLLKFIENGSVKIPAVSLPELSRIRQTFAGKDLFVVAQFFSTQYLRLTGSNSSCCLEDIFPNETTALADVVLPAAQWSEKTGSWLMSDPLAGFTNVDRTVHIAYTAVDPPGEAWSDLKIFAEYAHRMGFLDKDGNDLIHWRDEPEKAFEHWKRSTKGRPVDYTGLSYEKLTGGSGIQWPCNDEYPDGKERLFTDGQFPTTLDMVESYGHDLFTGTTISPEAYKAMNPNGRAILKSCHWHPQEELVSDAHPYRLTTGRVVHHVRLLSVALSLPPINAASRSQFHTRTKTGRSKRLEDAAPEAFVQISEEDAAELDIKNGDMIIVENRRGALELPAKVGEIAKGNIFIPFHYGAADQDDADGKPVRARAANELTESSWDFVSKQPAFKGGSANIRKAEPGVQIHVVSQQYQAQLDKAANVQKHRAQDHRKEEHHRHLEDVLGELFHKICSEHTGKMQPFVDRYGECEKQAKTDMEGLMKALYPKKRFGSKPLNSLSTLLQMLVGHLNNLYPAAQALHDQEFASAVHGAMAVYTTARSWTEDQNKVAAPQVLIVPVKLENEIERDVAPGKTE</sequence>
<dbReference type="PANTHER" id="PTHR43105:SF10">
    <property type="entry name" value="NADH-QUINONE OXIDOREDUCTASE SUBUNIT G"/>
    <property type="match status" value="1"/>
</dbReference>
<gene>
    <name evidence="6" type="primary">SPOSA6832_03050</name>
</gene>
<evidence type="ECO:0000256" key="2">
    <source>
        <dbReference type="ARBA" id="ARBA00023004"/>
    </source>
</evidence>
<dbReference type="OrthoDB" id="10249365at2759"/>
<dbReference type="Gene3D" id="2.40.40.20">
    <property type="match status" value="1"/>
</dbReference>
<evidence type="ECO:0000259" key="5">
    <source>
        <dbReference type="Pfam" id="PF01568"/>
    </source>
</evidence>
<dbReference type="Pfam" id="PF01568">
    <property type="entry name" value="Molydop_binding"/>
    <property type="match status" value="1"/>
</dbReference>
<evidence type="ECO:0000256" key="1">
    <source>
        <dbReference type="ARBA" id="ARBA00022723"/>
    </source>
</evidence>
<dbReference type="Gene3D" id="3.40.50.740">
    <property type="match status" value="2"/>
</dbReference>
<dbReference type="Proteomes" id="UP000243876">
    <property type="component" value="Unassembled WGS sequence"/>
</dbReference>
<keyword evidence="1" id="KW-0479">Metal-binding</keyword>
<evidence type="ECO:0000259" key="4">
    <source>
        <dbReference type="Pfam" id="PF00384"/>
    </source>
</evidence>